<keyword evidence="1" id="KW-0472">Membrane</keyword>
<reference evidence="2" key="1">
    <citation type="submission" date="2022-07" db="EMBL/GenBank/DDBJ databases">
        <title>Evaluation of T. orientalis genome assembly methods using nanopore sequencing and analysis of variation between genomes.</title>
        <authorList>
            <person name="Yam J."/>
            <person name="Micallef M.L."/>
            <person name="Liu M."/>
            <person name="Djordjevic S.P."/>
            <person name="Bogema D.R."/>
            <person name="Jenkins C."/>
        </authorList>
    </citation>
    <scope>NUCLEOTIDE SEQUENCE</scope>
    <source>
        <strain evidence="2">Goon Nure</strain>
    </source>
</reference>
<dbReference type="Proteomes" id="UP000244811">
    <property type="component" value="Chromosome 4"/>
</dbReference>
<accession>A0A976SJW9</accession>
<proteinExistence type="predicted"/>
<sequence>MSVGNKSQESLNSEEVINKYIENAMTYTGTVNKATGKGGREIASEGKKLLETILESKDYIRVRKKRNILGILMKTVLIIGLLTLTVFVVTSFCLSKIKLN</sequence>
<gene>
    <name evidence="2" type="ORF">MACK_004087</name>
</gene>
<dbReference type="EMBL" id="CP056072">
    <property type="protein sequence ID" value="UVC50212.1"/>
    <property type="molecule type" value="Genomic_DNA"/>
</dbReference>
<keyword evidence="1" id="KW-0812">Transmembrane</keyword>
<name>A0A976SJW9_THEOR</name>
<dbReference type="AlphaFoldDB" id="A0A976SJW9"/>
<evidence type="ECO:0000313" key="2">
    <source>
        <dbReference type="EMBL" id="UVC50212.1"/>
    </source>
</evidence>
<evidence type="ECO:0000313" key="3">
    <source>
        <dbReference type="Proteomes" id="UP000244811"/>
    </source>
</evidence>
<protein>
    <submittedName>
        <fullName evidence="2">Uncharacterized protein</fullName>
    </submittedName>
</protein>
<evidence type="ECO:0000256" key="1">
    <source>
        <dbReference type="SAM" id="Phobius"/>
    </source>
</evidence>
<keyword evidence="1" id="KW-1133">Transmembrane helix</keyword>
<feature type="transmembrane region" description="Helical" evidence="1">
    <location>
        <begin position="71"/>
        <end position="97"/>
    </location>
</feature>
<organism evidence="2 3">
    <name type="scientific">Theileria orientalis</name>
    <dbReference type="NCBI Taxonomy" id="68886"/>
    <lineage>
        <taxon>Eukaryota</taxon>
        <taxon>Sar</taxon>
        <taxon>Alveolata</taxon>
        <taxon>Apicomplexa</taxon>
        <taxon>Aconoidasida</taxon>
        <taxon>Piroplasmida</taxon>
        <taxon>Theileriidae</taxon>
        <taxon>Theileria</taxon>
    </lineage>
</organism>